<keyword evidence="5" id="KW-0694">RNA-binding</keyword>
<comment type="subcellular location">
    <subcellularLocation>
        <location evidence="1">Virion</location>
    </subcellularLocation>
</comment>
<dbReference type="InterPro" id="IPR002484">
    <property type="entry name" value="Arte_nucleocap"/>
</dbReference>
<evidence type="ECO:0000256" key="1">
    <source>
        <dbReference type="ARBA" id="ARBA00004328"/>
    </source>
</evidence>
<evidence type="ECO:0000256" key="8">
    <source>
        <dbReference type="ARBA" id="ARBA00033344"/>
    </source>
</evidence>
<evidence type="ECO:0000256" key="9">
    <source>
        <dbReference type="SAM" id="MobiDB-lite"/>
    </source>
</evidence>
<feature type="region of interest" description="Disordered" evidence="9">
    <location>
        <begin position="32"/>
        <end position="62"/>
    </location>
</feature>
<sequence>MSNKAKGGQNSKRADQQVSNLLSALLNELNRRGGAKITNNKRKKQGKASKPHFPMAPPNDLRHHLTPFEAGLCRQSLVTLFNQGGGNCVLLDSGGVQFSVNFMLPNQHTVRLINVTSQKN</sequence>
<dbReference type="EMBL" id="OP094596">
    <property type="protein sequence ID" value="WFD49979.1"/>
    <property type="molecule type" value="Genomic_RNA"/>
</dbReference>
<dbReference type="GO" id="GO:1990904">
    <property type="term" value="C:ribonucleoprotein complex"/>
    <property type="evidence" value="ECO:0007669"/>
    <property type="project" value="UniProtKB-KW"/>
</dbReference>
<keyword evidence="7" id="KW-0687">Ribonucleoprotein</keyword>
<dbReference type="GO" id="GO:0019013">
    <property type="term" value="C:viral nucleocapsid"/>
    <property type="evidence" value="ECO:0007669"/>
    <property type="project" value="UniProtKB-KW"/>
</dbReference>
<evidence type="ECO:0000256" key="3">
    <source>
        <dbReference type="ARBA" id="ARBA00014389"/>
    </source>
</evidence>
<dbReference type="GO" id="GO:0003723">
    <property type="term" value="F:RNA binding"/>
    <property type="evidence" value="ECO:0007669"/>
    <property type="project" value="UniProtKB-KW"/>
</dbReference>
<keyword evidence="6" id="KW-0543">Viral nucleoprotein</keyword>
<dbReference type="InterPro" id="IPR037179">
    <property type="entry name" value="Nucleocapsid_C"/>
</dbReference>
<evidence type="ECO:0000256" key="7">
    <source>
        <dbReference type="ARBA" id="ARBA00023274"/>
    </source>
</evidence>
<name>A0AAT9TWR0_9NIDO</name>
<evidence type="ECO:0000313" key="11">
    <source>
        <dbReference type="EMBL" id="WFD49979.1"/>
    </source>
</evidence>
<dbReference type="EMBL" id="OP094595">
    <property type="protein sequence ID" value="WFD49969.1"/>
    <property type="molecule type" value="Genomic_RNA"/>
</dbReference>
<reference evidence="11" key="1">
    <citation type="journal article" date="2023" name="Nat. Commun.">
        <title>Virus diversity, wildlife-domestic animal circulation and potential zoonotic viruses of small mammals, pangolins and zoo animals.</title>
        <authorList>
            <person name="Cui X."/>
            <person name="Fan K."/>
            <person name="Liang X."/>
            <person name="Gong W."/>
            <person name="Chen W."/>
            <person name="He B."/>
            <person name="Chen X."/>
            <person name="Wang H."/>
            <person name="Wang X."/>
            <person name="Zhang P."/>
            <person name="Lu X."/>
            <person name="Chen R."/>
            <person name="Lin K."/>
            <person name="Liu J."/>
            <person name="Zhai J."/>
            <person name="Liu D.X."/>
            <person name="Shan F."/>
            <person name="Li Y."/>
            <person name="Chen R.A."/>
            <person name="Meng H."/>
            <person name="Li X."/>
            <person name="Mi S."/>
            <person name="Jiang J."/>
            <person name="Zhou N."/>
            <person name="Chen Z."/>
            <person name="Zou J.-J."/>
            <person name="Ge D."/>
            <person name="Yang Q."/>
            <person name="He K."/>
            <person name="Chen T."/>
            <person name="Wu Y.-J."/>
            <person name="Lu H."/>
            <person name="Irwin D.M."/>
            <person name="Shen X."/>
            <person name="Hu Y."/>
            <person name="Lu X."/>
            <person name="Ding C."/>
            <person name="Guan Y."/>
            <person name="Tu C."/>
            <person name="Shen Y."/>
        </authorList>
    </citation>
    <scope>NUCLEOTIDE SEQUENCE</scope>
    <source>
        <strain evidence="11">B30F04</strain>
        <strain evidence="10">B30M02</strain>
    </source>
</reference>
<evidence type="ECO:0000256" key="2">
    <source>
        <dbReference type="ARBA" id="ARBA00008461"/>
    </source>
</evidence>
<dbReference type="Gene3D" id="6.10.140.90">
    <property type="match status" value="1"/>
</dbReference>
<evidence type="ECO:0000256" key="4">
    <source>
        <dbReference type="ARBA" id="ARBA00022844"/>
    </source>
</evidence>
<dbReference type="SUPFAM" id="SSF103068">
    <property type="entry name" value="Nucleocapsid protein dimerization domain"/>
    <property type="match status" value="1"/>
</dbReference>
<keyword evidence="4" id="KW-0946">Virion</keyword>
<dbReference type="Pfam" id="PF01481">
    <property type="entry name" value="Arteri_nucleo"/>
    <property type="match status" value="1"/>
</dbReference>
<comment type="similarity">
    <text evidence="2">Belongs to the arteriviridae nucleocapsid family.</text>
</comment>
<organism evidence="11">
    <name type="scientific">Bamboo rat arterivirus</name>
    <dbReference type="NCBI Taxonomy" id="3038165"/>
    <lineage>
        <taxon>Viruses</taxon>
        <taxon>Riboviria</taxon>
        <taxon>Orthornavirae</taxon>
        <taxon>Pisuviricota</taxon>
        <taxon>Pisoniviricetes</taxon>
        <taxon>Nidovirales</taxon>
        <taxon>Arnidovirineae</taxon>
        <taxon>Arteriviridae</taxon>
    </lineage>
</organism>
<protein>
    <recommendedName>
        <fullName evidence="3">Nucleoprotein</fullName>
    </recommendedName>
    <alternativeName>
        <fullName evidence="8">Nucleocapsid protein</fullName>
    </alternativeName>
</protein>
<evidence type="ECO:0000256" key="6">
    <source>
        <dbReference type="ARBA" id="ARBA00023086"/>
    </source>
</evidence>
<evidence type="ECO:0000256" key="5">
    <source>
        <dbReference type="ARBA" id="ARBA00022884"/>
    </source>
</evidence>
<accession>A0AAT9TWR0</accession>
<evidence type="ECO:0000313" key="10">
    <source>
        <dbReference type="EMBL" id="WFD49969.1"/>
    </source>
</evidence>
<feature type="compositionally biased region" description="Basic residues" evidence="9">
    <location>
        <begin position="39"/>
        <end position="50"/>
    </location>
</feature>
<proteinExistence type="inferred from homology"/>